<evidence type="ECO:0000313" key="6">
    <source>
        <dbReference type="Proteomes" id="UP000224915"/>
    </source>
</evidence>
<dbReference type="GO" id="GO:0005737">
    <property type="term" value="C:cytoplasm"/>
    <property type="evidence" value="ECO:0007669"/>
    <property type="project" value="UniProtKB-SubCell"/>
</dbReference>
<name>A0A2A9D631_9MICO</name>
<dbReference type="GO" id="GO:0019546">
    <property type="term" value="P:L-arginine deiminase pathway"/>
    <property type="evidence" value="ECO:0007669"/>
    <property type="project" value="TreeGrafter"/>
</dbReference>
<dbReference type="PIRSF" id="PIRSF006356">
    <property type="entry name" value="Arg_deiminase"/>
    <property type="match status" value="1"/>
</dbReference>
<dbReference type="PANTHER" id="PTHR47271:SF2">
    <property type="entry name" value="ARGININE DEIMINASE"/>
    <property type="match status" value="1"/>
</dbReference>
<dbReference type="SUPFAM" id="SSF55909">
    <property type="entry name" value="Pentein"/>
    <property type="match status" value="1"/>
</dbReference>
<dbReference type="OrthoDB" id="9807502at2"/>
<feature type="active site" description="Amidino-cysteine intermediate" evidence="3 4">
    <location>
        <position position="398"/>
    </location>
</feature>
<evidence type="ECO:0000256" key="4">
    <source>
        <dbReference type="PIRSR" id="PIRSR006356-1"/>
    </source>
</evidence>
<dbReference type="NCBIfam" id="NF002381">
    <property type="entry name" value="PRK01388.1"/>
    <property type="match status" value="1"/>
</dbReference>
<comment type="subcellular location">
    <subcellularLocation>
        <location evidence="3">Cytoplasm</location>
    </subcellularLocation>
</comment>
<dbReference type="InterPro" id="IPR003876">
    <property type="entry name" value="Arg_deiminase"/>
</dbReference>
<keyword evidence="3" id="KW-0056">Arginine metabolism</keyword>
<evidence type="ECO:0000256" key="2">
    <source>
        <dbReference type="ARBA" id="ARBA00022801"/>
    </source>
</evidence>
<dbReference type="Pfam" id="PF02274">
    <property type="entry name" value="ADI"/>
    <property type="match status" value="1"/>
</dbReference>
<evidence type="ECO:0000256" key="3">
    <source>
        <dbReference type="HAMAP-Rule" id="MF_00242"/>
    </source>
</evidence>
<organism evidence="5 6">
    <name type="scientific">Serinibacter salmoneus</name>
    <dbReference type="NCBI Taxonomy" id="556530"/>
    <lineage>
        <taxon>Bacteria</taxon>
        <taxon>Bacillati</taxon>
        <taxon>Actinomycetota</taxon>
        <taxon>Actinomycetes</taxon>
        <taxon>Micrococcales</taxon>
        <taxon>Beutenbergiaceae</taxon>
        <taxon>Serinibacter</taxon>
    </lineage>
</organism>
<reference evidence="5 6" key="1">
    <citation type="submission" date="2017-10" db="EMBL/GenBank/DDBJ databases">
        <title>Sequencing the genomes of 1000 actinobacteria strains.</title>
        <authorList>
            <person name="Klenk H.-P."/>
        </authorList>
    </citation>
    <scope>NUCLEOTIDE SEQUENCE [LARGE SCALE GENOMIC DNA]</scope>
    <source>
        <strain evidence="5 6">DSM 21801</strain>
    </source>
</reference>
<comment type="pathway">
    <text evidence="3">Amino-acid degradation; L-arginine degradation via ADI pathway; carbamoyl phosphate from L-arginine: step 1/2.</text>
</comment>
<accession>A0A2A9D631</accession>
<evidence type="ECO:0000256" key="1">
    <source>
        <dbReference type="ARBA" id="ARBA00010206"/>
    </source>
</evidence>
<dbReference type="Gene3D" id="1.10.3930.10">
    <property type="entry name" value="Arginine deiminase"/>
    <property type="match status" value="1"/>
</dbReference>
<keyword evidence="6" id="KW-1185">Reference proteome</keyword>
<dbReference type="Gene3D" id="3.75.10.10">
    <property type="entry name" value="L-arginine/glycine Amidinotransferase, Chain A"/>
    <property type="match status" value="1"/>
</dbReference>
<sequence length="408" mass="44713">MSLGVHSEVGRLRRVVVHEPGIELSRLTPNTVDDLLFDDVMWAERAREEHRAFQGALRERDVEVLRFRDLLVQAVDVVGAREFLQERLTTETQFGPGLSRYLVDLVAAMPAGDLADLLIGGLLKRDVAGHLSQASSLLLEVLDDDDLLLGPLPNHLYQRDNVAWIYGGVTINPMARHARVRETVNSRVILNYHPLFAGGSYPVYRGNDSLHHAPATVEGGDILVLGNGTVMIGLGERTAPQGVEVLSGALFASGQVQRIIVVELPHERAFMHLDTAMTMVDRDAFSIYPHLPDSLRSYTLTPVGDGGEYRVRENAELFPVVAEALGLDRLRVLRAPLDRLAAAREQWDDANNFLAVSPGVVLGYERNTATNAYLADQGIEVVPLAGSELGRGRGGPRCMSCPIERDAA</sequence>
<dbReference type="RefSeq" id="WP_098470153.1">
    <property type="nucleotide sequence ID" value="NZ_PDJD01000001.1"/>
</dbReference>
<comment type="caution">
    <text evidence="5">The sequence shown here is derived from an EMBL/GenBank/DDBJ whole genome shotgun (WGS) entry which is preliminary data.</text>
</comment>
<keyword evidence="3" id="KW-0963">Cytoplasm</keyword>
<comment type="catalytic activity">
    <reaction evidence="3">
        <text>L-arginine + H2O = L-citrulline + NH4(+)</text>
        <dbReference type="Rhea" id="RHEA:19597"/>
        <dbReference type="ChEBI" id="CHEBI:15377"/>
        <dbReference type="ChEBI" id="CHEBI:28938"/>
        <dbReference type="ChEBI" id="CHEBI:32682"/>
        <dbReference type="ChEBI" id="CHEBI:57743"/>
        <dbReference type="EC" id="3.5.3.6"/>
    </reaction>
</comment>
<gene>
    <name evidence="3" type="primary">arcA</name>
    <name evidence="5" type="ORF">ATL40_2927</name>
</gene>
<dbReference type="AlphaFoldDB" id="A0A2A9D631"/>
<dbReference type="EC" id="3.5.3.6" evidence="3"/>
<keyword evidence="2 3" id="KW-0378">Hydrolase</keyword>
<dbReference type="GO" id="GO:0016990">
    <property type="term" value="F:arginine deiminase activity"/>
    <property type="evidence" value="ECO:0007669"/>
    <property type="project" value="UniProtKB-UniRule"/>
</dbReference>
<dbReference type="HAMAP" id="MF_00242">
    <property type="entry name" value="Arg_deiminase"/>
    <property type="match status" value="1"/>
</dbReference>
<dbReference type="PANTHER" id="PTHR47271">
    <property type="entry name" value="ARGININE DEIMINASE"/>
    <property type="match status" value="1"/>
</dbReference>
<protein>
    <recommendedName>
        <fullName evidence="3">Arginine deiminase</fullName>
        <shortName evidence="3">ADI</shortName>
        <ecNumber evidence="3">3.5.3.6</ecNumber>
    </recommendedName>
    <alternativeName>
        <fullName evidence="3">Arginine dihydrolase</fullName>
        <shortName evidence="3">AD</shortName>
    </alternativeName>
</protein>
<dbReference type="PRINTS" id="PR01466">
    <property type="entry name" value="ARGDEIMINASE"/>
</dbReference>
<dbReference type="EMBL" id="PDJD01000001">
    <property type="protein sequence ID" value="PFG21300.1"/>
    <property type="molecule type" value="Genomic_DNA"/>
</dbReference>
<proteinExistence type="inferred from homology"/>
<dbReference type="Proteomes" id="UP000224915">
    <property type="component" value="Unassembled WGS sequence"/>
</dbReference>
<evidence type="ECO:0000313" key="5">
    <source>
        <dbReference type="EMBL" id="PFG21300.1"/>
    </source>
</evidence>
<dbReference type="UniPathway" id="UPA00254">
    <property type="reaction ID" value="UER00364"/>
</dbReference>
<comment type="similarity">
    <text evidence="1 3">Belongs to the arginine deiminase family.</text>
</comment>